<dbReference type="PANTHER" id="PTHR35041">
    <property type="entry name" value="MEDIATOR OF RNA POLYMERASE II TRANSCRIPTION SUBUNIT 1"/>
    <property type="match status" value="1"/>
</dbReference>
<keyword evidence="3 7" id="KW-0805">Transcription regulation</keyword>
<feature type="compositionally biased region" description="Polar residues" evidence="8">
    <location>
        <begin position="48"/>
        <end position="62"/>
    </location>
</feature>
<evidence type="ECO:0000256" key="5">
    <source>
        <dbReference type="ARBA" id="ARBA00023163"/>
    </source>
</evidence>
<gene>
    <name evidence="10" type="ORF">NKR23_g1431</name>
</gene>
<dbReference type="GO" id="GO:0003712">
    <property type="term" value="F:transcription coregulator activity"/>
    <property type="evidence" value="ECO:0007669"/>
    <property type="project" value="InterPro"/>
</dbReference>
<evidence type="ECO:0000256" key="7">
    <source>
        <dbReference type="RuleBase" id="RU364059"/>
    </source>
</evidence>
<evidence type="ECO:0000313" key="11">
    <source>
        <dbReference type="Proteomes" id="UP001174694"/>
    </source>
</evidence>
<comment type="caution">
    <text evidence="10">The sequence shown here is derived from an EMBL/GenBank/DDBJ whole genome shotgun (WGS) entry which is preliminary data.</text>
</comment>
<dbReference type="EMBL" id="JANBVO010000002">
    <property type="protein sequence ID" value="KAJ9156090.1"/>
    <property type="molecule type" value="Genomic_DNA"/>
</dbReference>
<protein>
    <recommendedName>
        <fullName evidence="7">Mediator of RNA polymerase II transcription subunit 1</fullName>
    </recommendedName>
    <alternativeName>
        <fullName evidence="7">Mediator complex subunit 1</fullName>
    </alternativeName>
</protein>
<dbReference type="AlphaFoldDB" id="A0AA38S4F9"/>
<name>A0AA38S4F9_9PEZI</name>
<feature type="domain" description="Mediator complex subunit Med1" evidence="9">
    <location>
        <begin position="124"/>
        <end position="545"/>
    </location>
</feature>
<keyword evidence="4 7" id="KW-0010">Activator</keyword>
<comment type="subcellular location">
    <subcellularLocation>
        <location evidence="1 7">Nucleus</location>
    </subcellularLocation>
</comment>
<dbReference type="Pfam" id="PF10744">
    <property type="entry name" value="Med1"/>
    <property type="match status" value="1"/>
</dbReference>
<evidence type="ECO:0000256" key="6">
    <source>
        <dbReference type="ARBA" id="ARBA00023242"/>
    </source>
</evidence>
<keyword evidence="11" id="KW-1185">Reference proteome</keyword>
<dbReference type="GO" id="GO:0045944">
    <property type="term" value="P:positive regulation of transcription by RNA polymerase II"/>
    <property type="evidence" value="ECO:0007669"/>
    <property type="project" value="UniProtKB-ARBA"/>
</dbReference>
<evidence type="ECO:0000259" key="9">
    <source>
        <dbReference type="Pfam" id="PF10744"/>
    </source>
</evidence>
<accession>A0AA38S4F9</accession>
<reference evidence="10" key="1">
    <citation type="submission" date="2022-07" db="EMBL/GenBank/DDBJ databases">
        <title>Fungi with potential for degradation of polypropylene.</title>
        <authorList>
            <person name="Gostincar C."/>
        </authorList>
    </citation>
    <scope>NUCLEOTIDE SEQUENCE</scope>
    <source>
        <strain evidence="10">EXF-13308</strain>
    </source>
</reference>
<feature type="compositionally biased region" description="Polar residues" evidence="8">
    <location>
        <begin position="11"/>
        <end position="24"/>
    </location>
</feature>
<evidence type="ECO:0000313" key="10">
    <source>
        <dbReference type="EMBL" id="KAJ9156090.1"/>
    </source>
</evidence>
<organism evidence="10 11">
    <name type="scientific">Pleurostoma richardsiae</name>
    <dbReference type="NCBI Taxonomy" id="41990"/>
    <lineage>
        <taxon>Eukaryota</taxon>
        <taxon>Fungi</taxon>
        <taxon>Dikarya</taxon>
        <taxon>Ascomycota</taxon>
        <taxon>Pezizomycotina</taxon>
        <taxon>Sordariomycetes</taxon>
        <taxon>Sordariomycetidae</taxon>
        <taxon>Calosphaeriales</taxon>
        <taxon>Pleurostomataceae</taxon>
        <taxon>Pleurostoma</taxon>
    </lineage>
</organism>
<keyword evidence="6 7" id="KW-0539">Nucleus</keyword>
<feature type="region of interest" description="Disordered" evidence="8">
    <location>
        <begin position="1"/>
        <end position="62"/>
    </location>
</feature>
<evidence type="ECO:0000256" key="2">
    <source>
        <dbReference type="ARBA" id="ARBA00006210"/>
    </source>
</evidence>
<sequence>MATPTAMKHGPSQQGWTPSQSQQHGAVATPAASTPFAHAAFSPHGPRSSPQQVKKSPATSTTLMGHQANSAVNFDSPSAAAAFGALGIGSLDGGLDNVGVGGIGGLGALGVRGDDEERAKRLQGVIDILKHKKGIVSEAGLERLAKATGLEYLWDDSGMRREPKSRTLIIAGSALALDIVLSNNIVQRVSLSFPESADMVTKHVAKAEQIILDDLKLLPYESPLTKQLDKFAANLERLAVMDKLSVIPGLNTHEAVSGIYESLERLHKWDMEKLREESATSHRDDEFLEVAAMCTRNGTPVMHARDRVGLSIDYWRGNRLLRPQSDLSRRFVDSASKTWGILIGCAPSAGLVYPPVRVSDRWISAEVEKLHPTDEEILTTGTGTILDWQEPENTILSSTDESKPGDSQDLLEVAPKFPEVIFMATFDPPVIVPLNIWEQVYHLTGAPPPNEFPLVTFDSLMFPIPQGSHYDPSEPRVVKSTKRTTCLSRDGSPLERLHNNSLFVYKPVYGKTLTEVPFSHPRQLVAMLPTLRQYAFLYTLLECSFASKEEASSAVAPAAKVDDTITTTKDDFTKFLSAGEVAGSSLKDDGESQPAWNIDITLTAHPVPRLQVVFPFKERTANIMLEIRPNGHVHVVSQNILDEDMGGLDEDATAGKGKGRQINPQDLGRVLEMMEDIGGWCEWIRSRLQ</sequence>
<dbReference type="InterPro" id="IPR019680">
    <property type="entry name" value="Mediator_Med1"/>
</dbReference>
<evidence type="ECO:0000256" key="4">
    <source>
        <dbReference type="ARBA" id="ARBA00023159"/>
    </source>
</evidence>
<comment type="function">
    <text evidence="7">Component of the Mediator complex, a coactivator involved in the regulated transcription of nearly all RNA polymerase II-dependent genes. Mediator functions as a bridge to convey information from gene-specific regulatory proteins to the basal RNA polymerase II transcription machinery. Mediator is recruited to promoters by direct interactions with regulatory proteins and serves as a scaffold for the assembly of a functional preinitiation complex with RNA polymerase II and the general transcription factors.</text>
</comment>
<evidence type="ECO:0000256" key="3">
    <source>
        <dbReference type="ARBA" id="ARBA00023015"/>
    </source>
</evidence>
<keyword evidence="5 7" id="KW-0804">Transcription</keyword>
<dbReference type="Proteomes" id="UP001174694">
    <property type="component" value="Unassembled WGS sequence"/>
</dbReference>
<evidence type="ECO:0000256" key="8">
    <source>
        <dbReference type="SAM" id="MobiDB-lite"/>
    </source>
</evidence>
<dbReference type="PANTHER" id="PTHR35041:SF4">
    <property type="entry name" value="MEDIATOR OF RNA POLYMERASE II TRANSCRIPTION SUBUNIT 1"/>
    <property type="match status" value="1"/>
</dbReference>
<dbReference type="GO" id="GO:0016592">
    <property type="term" value="C:mediator complex"/>
    <property type="evidence" value="ECO:0007669"/>
    <property type="project" value="InterPro"/>
</dbReference>
<comment type="similarity">
    <text evidence="2 7">Belongs to the Mediator complex subunit 1 family.</text>
</comment>
<proteinExistence type="inferred from homology"/>
<evidence type="ECO:0000256" key="1">
    <source>
        <dbReference type="ARBA" id="ARBA00004123"/>
    </source>
</evidence>